<protein>
    <submittedName>
        <fullName evidence="1">CopG</fullName>
    </submittedName>
</protein>
<dbReference type="SUPFAM" id="SSF47598">
    <property type="entry name" value="Ribbon-helix-helix"/>
    <property type="match status" value="1"/>
</dbReference>
<dbReference type="InterPro" id="IPR010985">
    <property type="entry name" value="Ribbon_hlx_hlx"/>
</dbReference>
<proteinExistence type="predicted"/>
<dbReference type="EMBL" id="KC991136">
    <property type="protein sequence ID" value="AHN52262.1"/>
    <property type="molecule type" value="Genomic_DNA"/>
</dbReference>
<keyword evidence="1" id="KW-0614">Plasmid</keyword>
<dbReference type="Gene3D" id="1.10.1220.10">
    <property type="entry name" value="Met repressor-like"/>
    <property type="match status" value="1"/>
</dbReference>
<dbReference type="InterPro" id="IPR013321">
    <property type="entry name" value="Arc_rbn_hlx_hlx"/>
</dbReference>
<name>A0A0C4K5Z5_9BACI</name>
<dbReference type="AlphaFoldDB" id="A0A0C4K5Z5"/>
<reference evidence="1" key="1">
    <citation type="journal article" date="2011" name="Appl. Environ. Microbiol.">
        <title>Tetracycline resistance-encoding plasmid from Bacillus sp. strain #24, isolated from the marine sponge Haliclona simulans.</title>
        <authorList>
            <person name="Phelan R.W."/>
            <person name="Clarke C."/>
            <person name="Morrissey J.P."/>
            <person name="Dobson A.D."/>
            <person name="O'Gara F."/>
            <person name="Barbosa T.M."/>
        </authorList>
    </citation>
    <scope>NUCLEOTIDE SEQUENCE</scope>
    <source>
        <strain evidence="1">#24</strain>
        <plasmid evidence="1">pBHS24B</plasmid>
    </source>
</reference>
<dbReference type="GO" id="GO:0006355">
    <property type="term" value="P:regulation of DNA-templated transcription"/>
    <property type="evidence" value="ECO:0007669"/>
    <property type="project" value="InterPro"/>
</dbReference>
<accession>A0A0C4K5Z5</accession>
<geneLocation type="plasmid" evidence="1">
    <name>pBHS24B</name>
</geneLocation>
<reference evidence="1" key="2">
    <citation type="journal article" date="2014" name="PLoS ONE">
        <title>A Novel Erythromycin Resistance Plasmid from Bacillus Sp. Strain HS24, Isolated from the Marine Sponge Haliclona Simulans.</title>
        <authorList>
            <person name="Barbosa T.M."/>
            <person name="Phelan R.W."/>
            <person name="Leong D."/>
            <person name="Morrissey J.P."/>
            <person name="Adams C."/>
            <person name="Dobson A.D."/>
            <person name="O'Gara F."/>
        </authorList>
    </citation>
    <scope>NUCLEOTIDE SEQUENCE</scope>
    <source>
        <strain evidence="1">#24</strain>
        <plasmid evidence="1">pBHS24B</plasmid>
    </source>
</reference>
<evidence type="ECO:0000313" key="1">
    <source>
        <dbReference type="EMBL" id="AHN52262.1"/>
    </source>
</evidence>
<sequence length="59" mass="6742">MKRIEVHFVVEVEKKKVTLSLPVESNDKLEKMAQKYGMTKSGLVTFLINQADDKGTIFK</sequence>
<organism evidence="1">
    <name type="scientific">Bacillus paranthracis</name>
    <dbReference type="NCBI Taxonomy" id="2026186"/>
    <lineage>
        <taxon>Bacteria</taxon>
        <taxon>Bacillati</taxon>
        <taxon>Bacillota</taxon>
        <taxon>Bacilli</taxon>
        <taxon>Bacillales</taxon>
        <taxon>Bacillaceae</taxon>
        <taxon>Bacillus</taxon>
        <taxon>Bacillus cereus group</taxon>
    </lineage>
</organism>